<protein>
    <submittedName>
        <fullName evidence="2">DUF2484 family protein</fullName>
    </submittedName>
</protein>
<keyword evidence="1" id="KW-0812">Transmembrane</keyword>
<keyword evidence="1" id="KW-0472">Membrane</keyword>
<evidence type="ECO:0000256" key="1">
    <source>
        <dbReference type="SAM" id="Phobius"/>
    </source>
</evidence>
<keyword evidence="3" id="KW-1185">Reference proteome</keyword>
<name>A0ABW2B1D5_9RHOB</name>
<organism evidence="2 3">
    <name type="scientific">Sulfitobacter porphyrae</name>
    <dbReference type="NCBI Taxonomy" id="1246864"/>
    <lineage>
        <taxon>Bacteria</taxon>
        <taxon>Pseudomonadati</taxon>
        <taxon>Pseudomonadota</taxon>
        <taxon>Alphaproteobacteria</taxon>
        <taxon>Rhodobacterales</taxon>
        <taxon>Roseobacteraceae</taxon>
        <taxon>Sulfitobacter</taxon>
    </lineage>
</organism>
<accession>A0ABW2B1D5</accession>
<evidence type="ECO:0000313" key="3">
    <source>
        <dbReference type="Proteomes" id="UP001596353"/>
    </source>
</evidence>
<proteinExistence type="predicted"/>
<gene>
    <name evidence="2" type="ORF">ACFQFQ_07975</name>
</gene>
<evidence type="ECO:0000313" key="2">
    <source>
        <dbReference type="EMBL" id="MFC6759441.1"/>
    </source>
</evidence>
<keyword evidence="1" id="KW-1133">Transmembrane helix</keyword>
<comment type="caution">
    <text evidence="2">The sequence shown here is derived from an EMBL/GenBank/DDBJ whole genome shotgun (WGS) entry which is preliminary data.</text>
</comment>
<sequence length="83" mass="9267">MTLLWISVLWVLASAAVAMLPMRRQYVPGVALLLSAPVLIIAIALHVGWFMSLLAIAAFVSMYRNPLRYLIARLRGQSFEVPQ</sequence>
<dbReference type="InterPro" id="IPR018919">
    <property type="entry name" value="DUF2484"/>
</dbReference>
<dbReference type="Pfam" id="PF10658">
    <property type="entry name" value="DUF2484"/>
    <property type="match status" value="1"/>
</dbReference>
<reference evidence="3" key="1">
    <citation type="journal article" date="2019" name="Int. J. Syst. Evol. Microbiol.">
        <title>The Global Catalogue of Microorganisms (GCM) 10K type strain sequencing project: providing services to taxonomists for standard genome sequencing and annotation.</title>
        <authorList>
            <consortium name="The Broad Institute Genomics Platform"/>
            <consortium name="The Broad Institute Genome Sequencing Center for Infectious Disease"/>
            <person name="Wu L."/>
            <person name="Ma J."/>
        </authorList>
    </citation>
    <scope>NUCLEOTIDE SEQUENCE [LARGE SCALE GENOMIC DNA]</scope>
    <source>
        <strain evidence="3">CCUG 66188</strain>
    </source>
</reference>
<dbReference type="Proteomes" id="UP001596353">
    <property type="component" value="Unassembled WGS sequence"/>
</dbReference>
<dbReference type="EMBL" id="JBHSWG010000001">
    <property type="protein sequence ID" value="MFC6759441.1"/>
    <property type="molecule type" value="Genomic_DNA"/>
</dbReference>
<feature type="transmembrane region" description="Helical" evidence="1">
    <location>
        <begin position="34"/>
        <end position="60"/>
    </location>
</feature>